<dbReference type="Gene3D" id="2.60.40.10">
    <property type="entry name" value="Immunoglobulins"/>
    <property type="match status" value="1"/>
</dbReference>
<accession>A0A1T4W5Z1</accession>
<gene>
    <name evidence="2" type="ORF">SAMN02745111_02403</name>
</gene>
<evidence type="ECO:0000256" key="1">
    <source>
        <dbReference type="SAM" id="SignalP"/>
    </source>
</evidence>
<evidence type="ECO:0000313" key="2">
    <source>
        <dbReference type="EMBL" id="SKA72724.1"/>
    </source>
</evidence>
<organism evidence="2 3">
    <name type="scientific">Eubacterium uniforme</name>
    <dbReference type="NCBI Taxonomy" id="39495"/>
    <lineage>
        <taxon>Bacteria</taxon>
        <taxon>Bacillati</taxon>
        <taxon>Bacillota</taxon>
        <taxon>Clostridia</taxon>
        <taxon>Eubacteriales</taxon>
        <taxon>Eubacteriaceae</taxon>
        <taxon>Eubacterium</taxon>
    </lineage>
</organism>
<dbReference type="STRING" id="39495.SAMN02745111_02403"/>
<feature type="chain" id="PRO_5013114967" description="Fibronectin type-III domain-containing protein" evidence="1">
    <location>
        <begin position="25"/>
        <end position="609"/>
    </location>
</feature>
<dbReference type="AlphaFoldDB" id="A0A1T4W5Z1"/>
<keyword evidence="1" id="KW-0732">Signal</keyword>
<dbReference type="InterPro" id="IPR036116">
    <property type="entry name" value="FN3_sf"/>
</dbReference>
<protein>
    <recommendedName>
        <fullName evidence="4">Fibronectin type-III domain-containing protein</fullName>
    </recommendedName>
</protein>
<keyword evidence="3" id="KW-1185">Reference proteome</keyword>
<proteinExistence type="predicted"/>
<feature type="signal peptide" evidence="1">
    <location>
        <begin position="1"/>
        <end position="24"/>
    </location>
</feature>
<dbReference type="RefSeq" id="WP_078767208.1">
    <property type="nucleotide sequence ID" value="NZ_FUXZ01000023.1"/>
</dbReference>
<dbReference type="Proteomes" id="UP000190814">
    <property type="component" value="Unassembled WGS sequence"/>
</dbReference>
<dbReference type="SUPFAM" id="SSF49265">
    <property type="entry name" value="Fibronectin type III"/>
    <property type="match status" value="1"/>
</dbReference>
<dbReference type="EMBL" id="FUXZ01000023">
    <property type="protein sequence ID" value="SKA72724.1"/>
    <property type="molecule type" value="Genomic_DNA"/>
</dbReference>
<evidence type="ECO:0008006" key="4">
    <source>
        <dbReference type="Google" id="ProtNLM"/>
    </source>
</evidence>
<dbReference type="InterPro" id="IPR013783">
    <property type="entry name" value="Ig-like_fold"/>
</dbReference>
<reference evidence="2 3" key="1">
    <citation type="submission" date="2017-02" db="EMBL/GenBank/DDBJ databases">
        <authorList>
            <person name="Peterson S.W."/>
        </authorList>
    </citation>
    <scope>NUCLEOTIDE SEQUENCE [LARGE SCALE GENOMIC DNA]</scope>
    <source>
        <strain evidence="2 3">ATCC 35992</strain>
    </source>
</reference>
<evidence type="ECO:0000313" key="3">
    <source>
        <dbReference type="Proteomes" id="UP000190814"/>
    </source>
</evidence>
<name>A0A1T4W5Z1_9FIRM</name>
<sequence>MKKHIITFLLFLGLMFSMKNITYADVKESTITLVSDGNKNNQTWTCNTYYTNYIALKEGGANHGRNYTLSDGSINLKITKDDNAPTGAILTVKANKDVVKNKTFYIYGKDDKLKRKINVYLKNYPKLYGLTANKTVLFAGENTGLSLSVGGYITGYSWTKNNNNVDLYNTDKQNASYTGRYAGSTYIVGNAICKTNGGTITLNKGITVNVKALPTITNITNQNESKGVFHSKDIFLYSGDSATVTSYVSGGNNNSYLYTASGLILKDERNNTATVIAPMVNKRTEYSLTFTVTANLNGTVRKASRTIKVIVLPKPIINLCSLDGNNLSFYEMKSNNSLDIMTTLTNFPSDSSIIYKVITDNNLIQTTNISNGRYKLSTTKDFISGKRAYVHIEATIYSGNNIGDEVSKNNGDYIIRSGNLLIAYKGDHVAYNPDDNYLNTPTIKAKNKKKGIKVSWSRVNNATGYKLYRKVGKKGDWNLLSSSNKLSYFDKKVKYKKKYTYKIAAYNNAVTGIDSMKTIKRRLLKPRIKKITKSSGGYRITIKGAKYSGYIIYSGKNKKTKNKIAMINSKNGTIFLKKGINYIRVRSYKKVGKKYIYSKISKCKKIKVK</sequence>